<feature type="compositionally biased region" description="Polar residues" evidence="10">
    <location>
        <begin position="855"/>
        <end position="867"/>
    </location>
</feature>
<keyword evidence="7" id="KW-0804">Transcription</keyword>
<feature type="region of interest" description="Disordered" evidence="10">
    <location>
        <begin position="410"/>
        <end position="538"/>
    </location>
</feature>
<feature type="compositionally biased region" description="Basic and acidic residues" evidence="10">
    <location>
        <begin position="487"/>
        <end position="496"/>
    </location>
</feature>
<dbReference type="InterPro" id="IPR036236">
    <property type="entry name" value="Znf_C2H2_sf"/>
</dbReference>
<dbReference type="GO" id="GO:0051701">
    <property type="term" value="P:biological process involved in interaction with host"/>
    <property type="evidence" value="ECO:0007669"/>
    <property type="project" value="UniProtKB-ARBA"/>
</dbReference>
<feature type="compositionally biased region" description="Polar residues" evidence="10">
    <location>
        <begin position="737"/>
        <end position="748"/>
    </location>
</feature>
<sequence>MAADALLSVVEYPTCPPARVRAGPPIQTLEGQENTLKQSSQRFVQRFLDRTQSAVLSLTAQRTSNHAVLFDCETYGRESCERSGPAESRWLVFASARYKLVPVPAKLQDAGALTNCSQRGQENYAAGPEEPNVMLATGRTRSRVFAGLPVYLAWTLGAWSTNVLLTTYLPGCVGHVKRIISSSTSNTSTLKLPQVVSRIATVVHEAAVPCLYLETWAYIAGAEPSFVRSRDDLQAAWLVAKVVGGGSDSNQYRLLPGRIFFRAQDKAAKIPPVPYPTPPSSHAVATHREERPRLIVASQVRASSVPPPQRLAQGGTASLLRLTTIRQHLFRFAGPLVLFLAACPVPDVVATPLSIRHRLRFSLLTAASPTGPPAFLFPAQFAQKGTNTAASWPVSVPSMSTFQAVNTTLTVPDSLPGRAGEETTPTTPRPNSKFFPESKGEDESRIEDASAKTPTRNSFAAGLAGQRPLPASPFTPARDLSETPSNKSERSMENSHRSTQSVASIQDVQMREGEEDDKEDSDNESVTSDTNRPSKKKKGQRFFCTEFPPCNLSFTRSEHLARHIRKHTGERPFQCHCSRRFSRLDNLRQHAQTVHVNEDIPAESLAATGTRFQRQIRTDRVRPPGNRSRANTLGSTGGHSRGHSRNLSSSSITSTMSSMSMLQSPDARRRPPPLAMANDGGARARLSLNTMEAYNPPLMGSPGPQIVEYDAQSNAPTTPQSSSFPVGASSPVRFGSVMQSPASTTSRPVSWAGPPPPGRRMSASSNSNSNPFSGPPGQGLPPFMPALQSSAAPSFSGQSSMYASPTASNFSESRRDSNAEADWRRRTWHPGTYTGPRPATSGLGYHQTPDAPRPSYTSQPAASQTTRLPGIESFDYAPPPPSLPRRQPSPMQIDAPGRPLTYHQPGPPPPPSRGHQKRTSISWDIDRLKIGSPNASREPWGQYPGSPTQPNNGRPTTAPHGYFSSQRQPMSAPHPIQIPSMSSPRNSQEQPETPRKAKRQGWYNGPLAQPQRVLQRTSPEDSSSSEGVPTPGTMSEYHPAIVHSNGYVEAHAVGTSVEEHKRTQSASIMERPHPLNASQSSHYQPFDGHSLSSSSYHPQREPERGPSTFGQPLPQNGGNDMRRLEALVAVATGEQQAVANRP</sequence>
<dbReference type="HOGENOM" id="CLU_008830_0_0_1"/>
<dbReference type="GO" id="GO:0008270">
    <property type="term" value="F:zinc ion binding"/>
    <property type="evidence" value="ECO:0007669"/>
    <property type="project" value="UniProtKB-KW"/>
</dbReference>
<evidence type="ECO:0000256" key="3">
    <source>
        <dbReference type="ARBA" id="ARBA00022737"/>
    </source>
</evidence>
<evidence type="ECO:0000259" key="11">
    <source>
        <dbReference type="PROSITE" id="PS50157"/>
    </source>
</evidence>
<evidence type="ECO:0000256" key="6">
    <source>
        <dbReference type="ARBA" id="ARBA00023015"/>
    </source>
</evidence>
<dbReference type="OrthoDB" id="624345at2759"/>
<accession>E5ACJ6</accession>
<dbReference type="InParanoid" id="E5ACJ6"/>
<feature type="domain" description="C2H2-type" evidence="11">
    <location>
        <begin position="573"/>
        <end position="600"/>
    </location>
</feature>
<proteinExistence type="predicted"/>
<feature type="compositionally biased region" description="Acidic residues" evidence="10">
    <location>
        <begin position="513"/>
        <end position="523"/>
    </location>
</feature>
<dbReference type="STRING" id="985895.E5ACJ6"/>
<feature type="compositionally biased region" description="Low complexity" evidence="10">
    <location>
        <begin position="788"/>
        <end position="800"/>
    </location>
</feature>
<evidence type="ECO:0000256" key="4">
    <source>
        <dbReference type="ARBA" id="ARBA00022771"/>
    </source>
</evidence>
<keyword evidence="2" id="KW-0479">Metal-binding</keyword>
<dbReference type="InterPro" id="IPR013087">
    <property type="entry name" value="Znf_C2H2_type"/>
</dbReference>
<name>E5ACJ6_LEPMJ</name>
<dbReference type="Proteomes" id="UP000002668">
    <property type="component" value="Genome"/>
</dbReference>
<feature type="compositionally biased region" description="Polar residues" evidence="10">
    <location>
        <begin position="945"/>
        <end position="955"/>
    </location>
</feature>
<dbReference type="FunFam" id="3.30.160.60:FF:000606">
    <property type="entry name" value="C2H2 transcription factor, putative"/>
    <property type="match status" value="1"/>
</dbReference>
<dbReference type="EMBL" id="FP929139">
    <property type="protein sequence ID" value="CBY02198.1"/>
    <property type="molecule type" value="Genomic_DNA"/>
</dbReference>
<feature type="region of interest" description="Disordered" evidence="10">
    <location>
        <begin position="605"/>
        <end position="680"/>
    </location>
</feature>
<evidence type="ECO:0000256" key="5">
    <source>
        <dbReference type="ARBA" id="ARBA00022833"/>
    </source>
</evidence>
<evidence type="ECO:0000256" key="9">
    <source>
        <dbReference type="PROSITE-ProRule" id="PRU00042"/>
    </source>
</evidence>
<dbReference type="PROSITE" id="PS50157">
    <property type="entry name" value="ZINC_FINGER_C2H2_2"/>
    <property type="match status" value="2"/>
</dbReference>
<evidence type="ECO:0000256" key="8">
    <source>
        <dbReference type="ARBA" id="ARBA00023242"/>
    </source>
</evidence>
<keyword evidence="4 9" id="KW-0863">Zinc-finger</keyword>
<dbReference type="AlphaFoldDB" id="E5ACJ6"/>
<feature type="compositionally biased region" description="Basic and acidic residues" evidence="10">
    <location>
        <begin position="436"/>
        <end position="450"/>
    </location>
</feature>
<feature type="domain" description="C2H2-type" evidence="11">
    <location>
        <begin position="542"/>
        <end position="572"/>
    </location>
</feature>
<feature type="region of interest" description="Disordered" evidence="10">
    <location>
        <begin position="693"/>
        <end position="1123"/>
    </location>
</feature>
<feature type="compositionally biased region" description="Polar residues" evidence="10">
    <location>
        <begin position="979"/>
        <end position="991"/>
    </location>
</feature>
<evidence type="ECO:0000313" key="13">
    <source>
        <dbReference type="Proteomes" id="UP000002668"/>
    </source>
</evidence>
<dbReference type="GO" id="GO:0005634">
    <property type="term" value="C:nucleus"/>
    <property type="evidence" value="ECO:0007669"/>
    <property type="project" value="UniProtKB-SubCell"/>
</dbReference>
<keyword evidence="3" id="KW-0677">Repeat</keyword>
<feature type="compositionally biased region" description="Polar residues" evidence="10">
    <location>
        <begin position="801"/>
        <end position="811"/>
    </location>
</feature>
<evidence type="ECO:0000256" key="2">
    <source>
        <dbReference type="ARBA" id="ARBA00022723"/>
    </source>
</evidence>
<keyword evidence="13" id="KW-1185">Reference proteome</keyword>
<dbReference type="GO" id="GO:0000981">
    <property type="term" value="F:DNA-binding transcription factor activity, RNA polymerase II-specific"/>
    <property type="evidence" value="ECO:0007669"/>
    <property type="project" value="TreeGrafter"/>
</dbReference>
<keyword evidence="8" id="KW-0539">Nucleus</keyword>
<evidence type="ECO:0000256" key="10">
    <source>
        <dbReference type="SAM" id="MobiDB-lite"/>
    </source>
</evidence>
<dbReference type="eggNOG" id="KOG1721">
    <property type="taxonomic scope" value="Eukaryota"/>
</dbReference>
<reference evidence="13" key="1">
    <citation type="journal article" date="2011" name="Nat. Commun.">
        <title>Effector diversification within compartments of the Leptosphaeria maculans genome affected by Repeat-Induced Point mutations.</title>
        <authorList>
            <person name="Rouxel T."/>
            <person name="Grandaubert J."/>
            <person name="Hane J.K."/>
            <person name="Hoede C."/>
            <person name="van de Wouw A.P."/>
            <person name="Couloux A."/>
            <person name="Dominguez V."/>
            <person name="Anthouard V."/>
            <person name="Bally P."/>
            <person name="Bourras S."/>
            <person name="Cozijnsen A.J."/>
            <person name="Ciuffetti L.M."/>
            <person name="Degrave A."/>
            <person name="Dilmaghani A."/>
            <person name="Duret L."/>
            <person name="Fudal I."/>
            <person name="Goodwin S.B."/>
            <person name="Gout L."/>
            <person name="Glaser N."/>
            <person name="Linglin J."/>
            <person name="Kema G.H.J."/>
            <person name="Lapalu N."/>
            <person name="Lawrence C.B."/>
            <person name="May K."/>
            <person name="Meyer M."/>
            <person name="Ollivier B."/>
            <person name="Poulain J."/>
            <person name="Schoch C.L."/>
            <person name="Simon A."/>
            <person name="Spatafora J.W."/>
            <person name="Stachowiak A."/>
            <person name="Turgeon B.G."/>
            <person name="Tyler B.M."/>
            <person name="Vincent D."/>
            <person name="Weissenbach J."/>
            <person name="Amselem J."/>
            <person name="Quesneville H."/>
            <person name="Oliver R.P."/>
            <person name="Wincker P."/>
            <person name="Balesdent M.-H."/>
            <person name="Howlett B.J."/>
        </authorList>
    </citation>
    <scope>NUCLEOTIDE SEQUENCE [LARGE SCALE GENOMIC DNA]</scope>
    <source>
        <strain evidence="13">JN3 / isolate v23.1.3 / race Av1-4-5-6-7-8</strain>
    </source>
</reference>
<evidence type="ECO:0000256" key="7">
    <source>
        <dbReference type="ARBA" id="ARBA00023163"/>
    </source>
</evidence>
<dbReference type="Gene3D" id="3.30.160.60">
    <property type="entry name" value="Classic Zinc Finger"/>
    <property type="match status" value="2"/>
</dbReference>
<gene>
    <name evidence="12" type="ORF">LEMA_P009850.1</name>
</gene>
<dbReference type="SUPFAM" id="SSF57667">
    <property type="entry name" value="beta-beta-alpha zinc fingers"/>
    <property type="match status" value="1"/>
</dbReference>
<feature type="compositionally biased region" description="Polar residues" evidence="10">
    <location>
        <begin position="497"/>
        <end position="507"/>
    </location>
</feature>
<dbReference type="VEuPathDB" id="FungiDB:LEMA_P009850.1"/>
<feature type="compositionally biased region" description="Polar residues" evidence="10">
    <location>
        <begin position="1012"/>
        <end position="1027"/>
    </location>
</feature>
<organism evidence="12 13">
    <name type="scientific">Leptosphaeria maculans (strain JN3 / isolate v23.1.3 / race Av1-4-5-6-7-8)</name>
    <name type="common">Blackleg fungus</name>
    <name type="synonym">Phoma lingam</name>
    <dbReference type="NCBI Taxonomy" id="985895"/>
    <lineage>
        <taxon>Eukaryota</taxon>
        <taxon>Fungi</taxon>
        <taxon>Dikarya</taxon>
        <taxon>Ascomycota</taxon>
        <taxon>Pezizomycotina</taxon>
        <taxon>Dothideomycetes</taxon>
        <taxon>Pleosporomycetidae</taxon>
        <taxon>Pleosporales</taxon>
        <taxon>Pleosporineae</taxon>
        <taxon>Leptosphaeriaceae</taxon>
        <taxon>Plenodomus</taxon>
        <taxon>Plenodomus lingam/Leptosphaeria maculans species complex</taxon>
    </lineage>
</organism>
<protein>
    <recommendedName>
        <fullName evidence="11">C2H2-type domain-containing protein</fullName>
    </recommendedName>
</protein>
<dbReference type="PANTHER" id="PTHR23235">
    <property type="entry name" value="KRUEPPEL-LIKE TRANSCRIPTION FACTOR"/>
    <property type="match status" value="1"/>
</dbReference>
<feature type="compositionally biased region" description="Polar residues" evidence="10">
    <location>
        <begin position="711"/>
        <end position="724"/>
    </location>
</feature>
<dbReference type="GO" id="GO:0000978">
    <property type="term" value="F:RNA polymerase II cis-regulatory region sequence-specific DNA binding"/>
    <property type="evidence" value="ECO:0007669"/>
    <property type="project" value="TreeGrafter"/>
</dbReference>
<keyword evidence="5" id="KW-0862">Zinc</keyword>
<feature type="compositionally biased region" description="Basic and acidic residues" evidence="10">
    <location>
        <begin position="812"/>
        <end position="825"/>
    </location>
</feature>
<dbReference type="GeneID" id="13286834"/>
<evidence type="ECO:0000256" key="1">
    <source>
        <dbReference type="ARBA" id="ARBA00004123"/>
    </source>
</evidence>
<evidence type="ECO:0000313" key="12">
    <source>
        <dbReference type="EMBL" id="CBY02198.1"/>
    </source>
</evidence>
<dbReference type="FunFam" id="3.30.160.60:FF:000758">
    <property type="entry name" value="C2H2 transcription factor, putative"/>
    <property type="match status" value="1"/>
</dbReference>
<dbReference type="PANTHER" id="PTHR23235:SF127">
    <property type="entry name" value="TRANSCRIPTION FACTOR, PUTATIVE (AFU_ORTHOLOGUE AFUA_3G09820)-RELATED"/>
    <property type="match status" value="1"/>
</dbReference>
<feature type="compositionally biased region" description="Low complexity" evidence="10">
    <location>
        <begin position="645"/>
        <end position="661"/>
    </location>
</feature>
<comment type="subcellular location">
    <subcellularLocation>
        <location evidence="1">Nucleus</location>
    </subcellularLocation>
</comment>
<feature type="compositionally biased region" description="Low complexity" evidence="10">
    <location>
        <begin position="762"/>
        <end position="772"/>
    </location>
</feature>
<feature type="compositionally biased region" description="Polar residues" evidence="10">
    <location>
        <begin position="1108"/>
        <end position="1118"/>
    </location>
</feature>
<keyword evidence="6" id="KW-0805">Transcription regulation</keyword>